<evidence type="ECO:0000313" key="1">
    <source>
        <dbReference type="EMBL" id="RXI06797.1"/>
    </source>
</evidence>
<protein>
    <submittedName>
        <fullName evidence="1">Uncharacterized protein</fullName>
    </submittedName>
</protein>
<dbReference type="AlphaFoldDB" id="A0A498KHA5"/>
<gene>
    <name evidence="1" type="ORF">DVH24_025933</name>
</gene>
<accession>A0A498KHA5</accession>
<keyword evidence="2" id="KW-1185">Reference proteome</keyword>
<organism evidence="1 2">
    <name type="scientific">Malus domestica</name>
    <name type="common">Apple</name>
    <name type="synonym">Pyrus malus</name>
    <dbReference type="NCBI Taxonomy" id="3750"/>
    <lineage>
        <taxon>Eukaryota</taxon>
        <taxon>Viridiplantae</taxon>
        <taxon>Streptophyta</taxon>
        <taxon>Embryophyta</taxon>
        <taxon>Tracheophyta</taxon>
        <taxon>Spermatophyta</taxon>
        <taxon>Magnoliopsida</taxon>
        <taxon>eudicotyledons</taxon>
        <taxon>Gunneridae</taxon>
        <taxon>Pentapetalae</taxon>
        <taxon>rosids</taxon>
        <taxon>fabids</taxon>
        <taxon>Rosales</taxon>
        <taxon>Rosaceae</taxon>
        <taxon>Amygdaloideae</taxon>
        <taxon>Maleae</taxon>
        <taxon>Malus</taxon>
    </lineage>
</organism>
<reference evidence="1 2" key="1">
    <citation type="submission" date="2018-10" db="EMBL/GenBank/DDBJ databases">
        <title>A high-quality apple genome assembly.</title>
        <authorList>
            <person name="Hu J."/>
        </authorList>
    </citation>
    <scope>NUCLEOTIDE SEQUENCE [LARGE SCALE GENOMIC DNA]</scope>
    <source>
        <strain evidence="2">cv. HFTH1</strain>
        <tissue evidence="1">Young leaf</tissue>
    </source>
</reference>
<dbReference type="EMBL" id="RDQH01000328">
    <property type="protein sequence ID" value="RXI06797.1"/>
    <property type="molecule type" value="Genomic_DNA"/>
</dbReference>
<dbReference type="Proteomes" id="UP000290289">
    <property type="component" value="Chromosome 2"/>
</dbReference>
<proteinExistence type="predicted"/>
<name>A0A498KHA5_MALDO</name>
<evidence type="ECO:0000313" key="2">
    <source>
        <dbReference type="Proteomes" id="UP000290289"/>
    </source>
</evidence>
<sequence>MRLGKRLAHEKEGWTTSRARSTTVARYCPLWAPTMPSRFCFWELTSNFPVGHPSWEGVDHFLGPLHHRSTILSALGPDHALTSRATSQWVTHPGSALAPFSLNFGVPTEPEASELPKGLVLGRDGNIHLRIAPLGNVGCYSEHTPH</sequence>
<comment type="caution">
    <text evidence="1">The sequence shown here is derived from an EMBL/GenBank/DDBJ whole genome shotgun (WGS) entry which is preliminary data.</text>
</comment>